<sequence>MSCCRLRFACINGEGTFGNPVQAAAYAYKNVRFKKLARCLRAG</sequence>
<gene>
    <name evidence="1" type="ORF">CD178_03259</name>
</gene>
<evidence type="ECO:0000313" key="2">
    <source>
        <dbReference type="Proteomes" id="UP000264120"/>
    </source>
</evidence>
<keyword evidence="1" id="KW-0614">Plasmid</keyword>
<geneLocation type="plasmid" evidence="1 2">
    <name>unnamed2</name>
</geneLocation>
<organism evidence="1 2">
    <name type="scientific">Komagataeibacter saccharivorans</name>
    <dbReference type="NCBI Taxonomy" id="265959"/>
    <lineage>
        <taxon>Bacteria</taxon>
        <taxon>Pseudomonadati</taxon>
        <taxon>Pseudomonadota</taxon>
        <taxon>Alphaproteobacteria</taxon>
        <taxon>Acetobacterales</taxon>
        <taxon>Acetobacteraceae</taxon>
        <taxon>Komagataeibacter</taxon>
    </lineage>
</organism>
<reference evidence="1 2" key="1">
    <citation type="submission" date="2017-08" db="EMBL/GenBank/DDBJ databases">
        <title>Complete genome sequence of Gluconacetobacter saccharivorans CV1 isolated from Fermented Vinegar.</title>
        <authorList>
            <person name="Kim S.-Y."/>
        </authorList>
    </citation>
    <scope>NUCLEOTIDE SEQUENCE [LARGE SCALE GENOMIC DNA]</scope>
    <source>
        <strain evidence="1 2">CV1</strain>
        <plasmid evidence="1 2">unnamed2</plasmid>
    </source>
</reference>
<protein>
    <submittedName>
        <fullName evidence="1">Uncharacterized protein</fullName>
    </submittedName>
</protein>
<accession>A0A347WGL0</accession>
<dbReference type="AlphaFoldDB" id="A0A347WGL0"/>
<dbReference type="EMBL" id="CP023038">
    <property type="protein sequence ID" value="AXY24003.1"/>
    <property type="molecule type" value="Genomic_DNA"/>
</dbReference>
<evidence type="ECO:0000313" key="1">
    <source>
        <dbReference type="EMBL" id="AXY24003.1"/>
    </source>
</evidence>
<dbReference type="KEGG" id="ksc:CD178_03259"/>
<proteinExistence type="predicted"/>
<dbReference type="Proteomes" id="UP000264120">
    <property type="component" value="Plasmid unnamed2"/>
</dbReference>
<keyword evidence="2" id="KW-1185">Reference proteome</keyword>
<name>A0A347WGL0_9PROT</name>